<dbReference type="PANTHER" id="PTHR43065:SF50">
    <property type="entry name" value="HISTIDINE KINASE"/>
    <property type="match status" value="1"/>
</dbReference>
<evidence type="ECO:0000313" key="8">
    <source>
        <dbReference type="EMBL" id="ALF53072.1"/>
    </source>
</evidence>
<dbReference type="Pfam" id="PF24820">
    <property type="entry name" value="Diguanyl_cycl_sensor"/>
    <property type="match status" value="1"/>
</dbReference>
<evidence type="ECO:0000256" key="4">
    <source>
        <dbReference type="ARBA" id="ARBA00022777"/>
    </source>
</evidence>
<keyword evidence="4 8" id="KW-0808">Transferase</keyword>
<evidence type="ECO:0000259" key="7">
    <source>
        <dbReference type="PROSITE" id="PS50109"/>
    </source>
</evidence>
<evidence type="ECO:0000313" key="9">
    <source>
        <dbReference type="Proteomes" id="UP000062645"/>
    </source>
</evidence>
<dbReference type="InterPro" id="IPR036097">
    <property type="entry name" value="HisK_dim/P_sf"/>
</dbReference>
<protein>
    <recommendedName>
        <fullName evidence="2">histidine kinase</fullName>
        <ecNumber evidence="2">2.7.13.3</ecNumber>
    </recommendedName>
</protein>
<dbReference type="SUPFAM" id="SSF47384">
    <property type="entry name" value="Homodimeric domain of signal transducing histidine kinase"/>
    <property type="match status" value="1"/>
</dbReference>
<comment type="catalytic activity">
    <reaction evidence="1">
        <text>ATP + protein L-histidine = ADP + protein N-phospho-L-histidine.</text>
        <dbReference type="EC" id="2.7.13.3"/>
    </reaction>
</comment>
<proteinExistence type="predicted"/>
<dbReference type="InterPro" id="IPR036890">
    <property type="entry name" value="HATPase_C_sf"/>
</dbReference>
<dbReference type="KEGG" id="npz:ACX27_09790"/>
<dbReference type="OrthoDB" id="477976at2"/>
<dbReference type="SMART" id="SM00091">
    <property type="entry name" value="PAS"/>
    <property type="match status" value="1"/>
</dbReference>
<dbReference type="CDD" id="cd00082">
    <property type="entry name" value="HisKA"/>
    <property type="match status" value="1"/>
</dbReference>
<dbReference type="InterPro" id="IPR000014">
    <property type="entry name" value="PAS"/>
</dbReference>
<dbReference type="CDD" id="cd00130">
    <property type="entry name" value="PAS"/>
    <property type="match status" value="1"/>
</dbReference>
<dbReference type="SUPFAM" id="SSF55874">
    <property type="entry name" value="ATPase domain of HSP90 chaperone/DNA topoisomerase II/histidine kinase"/>
    <property type="match status" value="1"/>
</dbReference>
<dbReference type="STRING" id="224013.ACX27_09790"/>
<dbReference type="InterPro" id="IPR004358">
    <property type="entry name" value="Sig_transdc_His_kin-like_C"/>
</dbReference>
<dbReference type="InterPro" id="IPR005467">
    <property type="entry name" value="His_kinase_dom"/>
</dbReference>
<dbReference type="PANTHER" id="PTHR43065">
    <property type="entry name" value="SENSOR HISTIDINE KINASE"/>
    <property type="match status" value="1"/>
</dbReference>
<accession>A0A0M4SK44</accession>
<dbReference type="AlphaFoldDB" id="A0A0M4SK44"/>
<dbReference type="EMBL" id="CP012036">
    <property type="protein sequence ID" value="ALF53072.1"/>
    <property type="molecule type" value="Genomic_DNA"/>
</dbReference>
<dbReference type="SMART" id="SM00388">
    <property type="entry name" value="HisKA"/>
    <property type="match status" value="1"/>
</dbReference>
<dbReference type="EC" id="2.7.13.3" evidence="2"/>
<keyword evidence="9" id="KW-1185">Reference proteome</keyword>
<organism evidence="8 9">
    <name type="scientific">Nostoc piscinale CENA21</name>
    <dbReference type="NCBI Taxonomy" id="224013"/>
    <lineage>
        <taxon>Bacteria</taxon>
        <taxon>Bacillati</taxon>
        <taxon>Cyanobacteriota</taxon>
        <taxon>Cyanophyceae</taxon>
        <taxon>Nostocales</taxon>
        <taxon>Nostocaceae</taxon>
        <taxon>Nostoc</taxon>
    </lineage>
</organism>
<evidence type="ECO:0000256" key="1">
    <source>
        <dbReference type="ARBA" id="ARBA00000085"/>
    </source>
</evidence>
<keyword evidence="3" id="KW-0597">Phosphoprotein</keyword>
<dbReference type="SUPFAM" id="SSF55785">
    <property type="entry name" value="PYP-like sensor domain (PAS domain)"/>
    <property type="match status" value="1"/>
</dbReference>
<evidence type="ECO:0000256" key="6">
    <source>
        <dbReference type="SAM" id="Coils"/>
    </source>
</evidence>
<reference evidence="9" key="1">
    <citation type="submission" date="2015-07" db="EMBL/GenBank/DDBJ databases">
        <title>Genome Of Nitrogen-Fixing Cyanobacterium Nostoc piscinale CENA21 From Solimoes/Amazon River Floodplain Sediments And Comparative Genomics To Uncover Biosynthetic Natural Products Potential.</title>
        <authorList>
            <person name="Leao T.F."/>
            <person name="Leao P.N."/>
            <person name="Guimaraes P.I."/>
            <person name="de Melo A.G.C."/>
            <person name="Ramos R.T.J."/>
            <person name="Silva A."/>
            <person name="Fiore M.F."/>
            <person name="Schneider M.P.C."/>
        </authorList>
    </citation>
    <scope>NUCLEOTIDE SEQUENCE [LARGE SCALE GENOMIC DNA]</scope>
    <source>
        <strain evidence="9">CENA21</strain>
    </source>
</reference>
<gene>
    <name evidence="8" type="ORF">ACX27_09790</name>
</gene>
<dbReference type="InterPro" id="IPR035965">
    <property type="entry name" value="PAS-like_dom_sf"/>
</dbReference>
<dbReference type="InterPro" id="IPR003594">
    <property type="entry name" value="HATPase_dom"/>
</dbReference>
<dbReference type="PRINTS" id="PR00344">
    <property type="entry name" value="BCTRLSENSOR"/>
</dbReference>
<sequence length="437" mass="49355">MTPDQFLTFAQILPEPMLLVTSAGEILAVNQAATKLFSKTSKALIGQYLSEFVRESPEKVIDYLKMCAQSRQMILGAFTIHQTEGEGIACRSQGAVIQPRSHQIPAINLLRLEKRTKNEFVVLNQKIHALSQEIQQRQRIQAELAQSNETLKHTLIKLQSALEAVQTEKMSGLGQLVAGIAHEINNPITFIHGNLRYASGYYNDLLNLIQLYQQEFPHSSQKIQQAIDDIELDFMQEDIKKLLCSMQMGAERIAEIVKSLRNFSRLDEAKFKVVDIHQGLEATLMILQSRLKPSAEYSGIEVIKEYGELPLIYCSPGQINQVFMNILNNAIDALQETEKLRSPEFRQNHPNRIWIRTEKFNNCYIAIRIKDNGNGISTEIQHQIFNPFFTTKPVGQGTGLGLSISYQIIEGHGGQINMRSESGWGTEFSIELPIEQG</sequence>
<evidence type="ECO:0000256" key="2">
    <source>
        <dbReference type="ARBA" id="ARBA00012438"/>
    </source>
</evidence>
<dbReference type="SMART" id="SM00387">
    <property type="entry name" value="HATPase_c"/>
    <property type="match status" value="1"/>
</dbReference>
<dbReference type="InterPro" id="IPR059127">
    <property type="entry name" value="Diguanyl_cycl_sensor_dom"/>
</dbReference>
<keyword evidence="6" id="KW-0175">Coiled coil</keyword>
<reference evidence="8 9" key="2">
    <citation type="journal article" date="2016" name="Genome Announc.">
        <title>Draft Genome Sequence of the N2-Fixing Cyanobacterium Nostoc piscinale CENA21, Isolated from the Brazilian Amazon Floodplain.</title>
        <authorList>
            <person name="Leao T."/>
            <person name="Guimaraes P.I."/>
            <person name="de Melo A.G."/>
            <person name="Ramos R.T."/>
            <person name="Leao P.N."/>
            <person name="Silva A."/>
            <person name="Fiore M.F."/>
            <person name="Schneider M.P."/>
        </authorList>
    </citation>
    <scope>NUCLEOTIDE SEQUENCE [LARGE SCALE GENOMIC DNA]</scope>
    <source>
        <strain evidence="8 9">CENA21</strain>
    </source>
</reference>
<dbReference type="PROSITE" id="PS50109">
    <property type="entry name" value="HIS_KIN"/>
    <property type="match status" value="1"/>
</dbReference>
<dbReference type="Gene3D" id="3.30.450.20">
    <property type="entry name" value="PAS domain"/>
    <property type="match status" value="1"/>
</dbReference>
<name>A0A0M4SK44_9NOSO</name>
<dbReference type="Proteomes" id="UP000062645">
    <property type="component" value="Chromosome"/>
</dbReference>
<dbReference type="Gene3D" id="3.30.565.10">
    <property type="entry name" value="Histidine kinase-like ATPase, C-terminal domain"/>
    <property type="match status" value="1"/>
</dbReference>
<feature type="coiled-coil region" evidence="6">
    <location>
        <begin position="130"/>
        <end position="168"/>
    </location>
</feature>
<dbReference type="PATRIC" id="fig|224013.5.peg.2370"/>
<dbReference type="InterPro" id="IPR003661">
    <property type="entry name" value="HisK_dim/P_dom"/>
</dbReference>
<keyword evidence="5" id="KW-0902">Two-component regulatory system</keyword>
<dbReference type="RefSeq" id="WP_062291495.1">
    <property type="nucleotide sequence ID" value="NZ_CP012036.1"/>
</dbReference>
<evidence type="ECO:0000256" key="3">
    <source>
        <dbReference type="ARBA" id="ARBA00022553"/>
    </source>
</evidence>
<dbReference type="Gene3D" id="1.10.287.130">
    <property type="match status" value="1"/>
</dbReference>
<evidence type="ECO:0000256" key="5">
    <source>
        <dbReference type="ARBA" id="ARBA00023012"/>
    </source>
</evidence>
<dbReference type="GO" id="GO:0000155">
    <property type="term" value="F:phosphorelay sensor kinase activity"/>
    <property type="evidence" value="ECO:0007669"/>
    <property type="project" value="InterPro"/>
</dbReference>
<keyword evidence="4 8" id="KW-0418">Kinase</keyword>
<dbReference type="Pfam" id="PF02518">
    <property type="entry name" value="HATPase_c"/>
    <property type="match status" value="1"/>
</dbReference>
<feature type="domain" description="Histidine kinase" evidence="7">
    <location>
        <begin position="179"/>
        <end position="436"/>
    </location>
</feature>